<dbReference type="PANTHER" id="PTHR36984:SF1">
    <property type="entry name" value="CRISPR-ASSOCIATED ENDORIBONUCLEASE CAS6 1"/>
    <property type="match status" value="1"/>
</dbReference>
<evidence type="ECO:0000256" key="3">
    <source>
        <dbReference type="ARBA" id="ARBA00023118"/>
    </source>
</evidence>
<dbReference type="AlphaFoldDB" id="R5X351"/>
<evidence type="ECO:0000256" key="2">
    <source>
        <dbReference type="ARBA" id="ARBA00022884"/>
    </source>
</evidence>
<dbReference type="Gene3D" id="3.30.70.1890">
    <property type="match status" value="1"/>
</dbReference>
<dbReference type="Gene3D" id="3.30.70.1900">
    <property type="match status" value="1"/>
</dbReference>
<evidence type="ECO:0000259" key="4">
    <source>
        <dbReference type="Pfam" id="PF01881"/>
    </source>
</evidence>
<dbReference type="EMBL" id="CBBD010000035">
    <property type="protein sequence ID" value="CDA10108.1"/>
    <property type="molecule type" value="Genomic_DNA"/>
</dbReference>
<dbReference type="RefSeq" id="WP_022071460.1">
    <property type="nucleotide sequence ID" value="NZ_HF999326.1"/>
</dbReference>
<gene>
    <name evidence="5" type="ORF">BN488_01147</name>
</gene>
<name>R5X351_9FIRM</name>
<comment type="similarity">
    <text evidence="1">Belongs to the CRISPR-associated protein Cas6/Cse3/CasE family.</text>
</comment>
<proteinExistence type="inferred from homology"/>
<evidence type="ECO:0000313" key="6">
    <source>
        <dbReference type="Proteomes" id="UP000017980"/>
    </source>
</evidence>
<accession>R5X351</accession>
<keyword evidence="2" id="KW-0694">RNA-binding</keyword>
<dbReference type="InterPro" id="IPR045747">
    <property type="entry name" value="CRISPR-assoc_prot_Cas6_N_sf"/>
</dbReference>
<dbReference type="InterPro" id="IPR010156">
    <property type="entry name" value="CRISPR-assoc_prot_Cas6"/>
</dbReference>
<evidence type="ECO:0000256" key="1">
    <source>
        <dbReference type="ARBA" id="ARBA00005937"/>
    </source>
</evidence>
<feature type="domain" description="CRISPR associated protein Cas6 C-terminal" evidence="4">
    <location>
        <begin position="133"/>
        <end position="211"/>
    </location>
</feature>
<reference evidence="5" key="1">
    <citation type="submission" date="2012-11" db="EMBL/GenBank/DDBJ databases">
        <title>Dependencies among metagenomic species, viruses, plasmids and units of genetic variation.</title>
        <authorList>
            <person name="Nielsen H.B."/>
            <person name="Almeida M."/>
            <person name="Juncker A.S."/>
            <person name="Rasmussen S."/>
            <person name="Li J."/>
            <person name="Sunagawa S."/>
            <person name="Plichta D."/>
            <person name="Gautier L."/>
            <person name="Le Chatelier E."/>
            <person name="Peletier E."/>
            <person name="Bonde I."/>
            <person name="Nielsen T."/>
            <person name="Manichanh C."/>
            <person name="Arumugam M."/>
            <person name="Batto J."/>
            <person name="Santos M.B.Q.D."/>
            <person name="Blom N."/>
            <person name="Borruel N."/>
            <person name="Burgdorf K.S."/>
            <person name="Boumezbeur F."/>
            <person name="Casellas F."/>
            <person name="Dore J."/>
            <person name="Guarner F."/>
            <person name="Hansen T."/>
            <person name="Hildebrand F."/>
            <person name="Kaas R.S."/>
            <person name="Kennedy S."/>
            <person name="Kristiansen K."/>
            <person name="Kultima J.R."/>
            <person name="Leonard P."/>
            <person name="Levenez F."/>
            <person name="Lund O."/>
            <person name="Moumen B."/>
            <person name="Le Paslier D."/>
            <person name="Pons N."/>
            <person name="Pedersen O."/>
            <person name="Prifti E."/>
            <person name="Qin J."/>
            <person name="Raes J."/>
            <person name="Tap J."/>
            <person name="Tims S."/>
            <person name="Ussery D.W."/>
            <person name="Yamada T."/>
            <person name="MetaHit consortium"/>
            <person name="Renault P."/>
            <person name="Sicheritz-Ponten T."/>
            <person name="Bork P."/>
            <person name="Wang J."/>
            <person name="Brunak S."/>
            <person name="Ehrlich S.D."/>
        </authorList>
    </citation>
    <scope>NUCLEOTIDE SEQUENCE [LARGE SCALE GENOMIC DNA]</scope>
</reference>
<dbReference type="GO" id="GO:0016788">
    <property type="term" value="F:hydrolase activity, acting on ester bonds"/>
    <property type="evidence" value="ECO:0007669"/>
    <property type="project" value="InterPro"/>
</dbReference>
<dbReference type="GO" id="GO:0003723">
    <property type="term" value="F:RNA binding"/>
    <property type="evidence" value="ECO:0007669"/>
    <property type="project" value="UniProtKB-KW"/>
</dbReference>
<protein>
    <submittedName>
        <fullName evidence="5">CRISPR system protein RAMP superfamily</fullName>
    </submittedName>
</protein>
<dbReference type="InterPro" id="IPR049435">
    <property type="entry name" value="Cas_Cas6_C"/>
</dbReference>
<dbReference type="GO" id="GO:0051607">
    <property type="term" value="P:defense response to virus"/>
    <property type="evidence" value="ECO:0007669"/>
    <property type="project" value="UniProtKB-KW"/>
</dbReference>
<comment type="caution">
    <text evidence="5">The sequence shown here is derived from an EMBL/GenBank/DDBJ whole genome shotgun (WGS) entry which is preliminary data.</text>
</comment>
<sequence>MRIKVSGDIISKTDQSKTNYNHGIYSMFIAKLDEPLSSNIHNQNSKEYRLFTFSNVYIKDDKFHLYISGADYIILNFINNIEKNNIVRIEDMVLVIKKIVPCKELIKKDRYLLKGRIIATEVIDGKKKLLTENKDINEKLKKVSEGKLKVSNINGNIEFDVLKKTLKTSRYKAGIHIKSYDVLLLVSGDYEAIKYIYDVGIGENTSTGHGLMWEV</sequence>
<evidence type="ECO:0000313" key="5">
    <source>
        <dbReference type="EMBL" id="CDA10108.1"/>
    </source>
</evidence>
<keyword evidence="3" id="KW-0051">Antiviral defense</keyword>
<dbReference type="Proteomes" id="UP000017980">
    <property type="component" value="Unassembled WGS sequence"/>
</dbReference>
<dbReference type="Pfam" id="PF01881">
    <property type="entry name" value="Cas_Cas6_C"/>
    <property type="match status" value="1"/>
</dbReference>
<organism evidence="5 6">
    <name type="scientific">Intestinibacter bartlettii CAG:1329</name>
    <dbReference type="NCBI Taxonomy" id="1263063"/>
    <lineage>
        <taxon>Bacteria</taxon>
        <taxon>Bacillati</taxon>
        <taxon>Bacillota</taxon>
        <taxon>Clostridia</taxon>
        <taxon>Peptostreptococcales</taxon>
        <taxon>Peptostreptococcaceae</taxon>
        <taxon>Intestinibacter</taxon>
    </lineage>
</organism>
<dbReference type="PANTHER" id="PTHR36984">
    <property type="entry name" value="CRISPR-ASSOCIATED ENDORIBONUCLEASE CAS6 1"/>
    <property type="match status" value="1"/>
</dbReference>